<dbReference type="Proteomes" id="UP000315816">
    <property type="component" value="Unassembled WGS sequence"/>
</dbReference>
<proteinExistence type="predicted"/>
<dbReference type="SUPFAM" id="SSF52172">
    <property type="entry name" value="CheY-like"/>
    <property type="match status" value="1"/>
</dbReference>
<feature type="domain" description="HTH luxR-type" evidence="4">
    <location>
        <begin position="137"/>
        <end position="202"/>
    </location>
</feature>
<dbReference type="AlphaFoldDB" id="A0A545SWN8"/>
<dbReference type="InterPro" id="IPR011006">
    <property type="entry name" value="CheY-like_superfamily"/>
</dbReference>
<dbReference type="Gene3D" id="3.40.50.2300">
    <property type="match status" value="1"/>
</dbReference>
<evidence type="ECO:0000256" key="3">
    <source>
        <dbReference type="PROSITE-ProRule" id="PRU00169"/>
    </source>
</evidence>
<dbReference type="CDD" id="cd06170">
    <property type="entry name" value="LuxR_C_like"/>
    <property type="match status" value="1"/>
</dbReference>
<evidence type="ECO:0000256" key="2">
    <source>
        <dbReference type="ARBA" id="ARBA00023125"/>
    </source>
</evidence>
<dbReference type="GO" id="GO:0003677">
    <property type="term" value="F:DNA binding"/>
    <property type="evidence" value="ECO:0007669"/>
    <property type="project" value="UniProtKB-KW"/>
</dbReference>
<dbReference type="InterPro" id="IPR016032">
    <property type="entry name" value="Sig_transdc_resp-reg_C-effctor"/>
</dbReference>
<sequence length="213" mass="23153">MRVLIADDHDLLRDTLVMFLAGQDNIEAQTAADLDAALDKVSAEAPFDLLLLDYNMPGMNGLAGMMRAMAHEGGQRVALMSGQATRDIAEQALDAGAAGFVPKTLPAQSMVNAIRFMAMGEQYAPIDFMTAPVEEPKNALTEKLSPREYQVLRGLTEGKSNKEIARDLGIQEPTVKLHVKTLYRKIDASNRTQAALIAREAGLFADSLSDRYG</sequence>
<dbReference type="InterPro" id="IPR051015">
    <property type="entry name" value="EvgA-like"/>
</dbReference>
<dbReference type="GO" id="GO:0006355">
    <property type="term" value="P:regulation of DNA-templated transcription"/>
    <property type="evidence" value="ECO:0007669"/>
    <property type="project" value="InterPro"/>
</dbReference>
<keyword evidence="7" id="KW-1185">Reference proteome</keyword>
<comment type="caution">
    <text evidence="6">The sequence shown here is derived from an EMBL/GenBank/DDBJ whole genome shotgun (WGS) entry which is preliminary data.</text>
</comment>
<dbReference type="Pfam" id="PF00196">
    <property type="entry name" value="GerE"/>
    <property type="match status" value="1"/>
</dbReference>
<dbReference type="PROSITE" id="PS50110">
    <property type="entry name" value="RESPONSE_REGULATORY"/>
    <property type="match status" value="1"/>
</dbReference>
<dbReference type="PANTHER" id="PTHR45566">
    <property type="entry name" value="HTH-TYPE TRANSCRIPTIONAL REGULATOR YHJB-RELATED"/>
    <property type="match status" value="1"/>
</dbReference>
<reference evidence="6 7" key="1">
    <citation type="submission" date="2019-06" db="EMBL/GenBank/DDBJ databases">
        <title>A novel species of marine bacteria.</title>
        <authorList>
            <person name="Wang Y."/>
        </authorList>
    </citation>
    <scope>NUCLEOTIDE SEQUENCE [LARGE SCALE GENOMIC DNA]</scope>
    <source>
        <strain evidence="6 7">MA1-10</strain>
    </source>
</reference>
<name>A0A545SWN8_9RHOB</name>
<evidence type="ECO:0000313" key="7">
    <source>
        <dbReference type="Proteomes" id="UP000315816"/>
    </source>
</evidence>
<dbReference type="RefSeq" id="WP_142853126.1">
    <property type="nucleotide sequence ID" value="NZ_FXWW01000001.1"/>
</dbReference>
<accession>A0A545SWN8</accession>
<feature type="modified residue" description="4-aspartylphosphate" evidence="3">
    <location>
        <position position="53"/>
    </location>
</feature>
<evidence type="ECO:0000259" key="4">
    <source>
        <dbReference type="PROSITE" id="PS50043"/>
    </source>
</evidence>
<dbReference type="SMART" id="SM00448">
    <property type="entry name" value="REC"/>
    <property type="match status" value="1"/>
</dbReference>
<dbReference type="Pfam" id="PF00072">
    <property type="entry name" value="Response_reg"/>
    <property type="match status" value="1"/>
</dbReference>
<dbReference type="OrthoDB" id="3679796at2"/>
<dbReference type="InterPro" id="IPR036388">
    <property type="entry name" value="WH-like_DNA-bd_sf"/>
</dbReference>
<feature type="domain" description="Response regulatory" evidence="5">
    <location>
        <begin position="2"/>
        <end position="118"/>
    </location>
</feature>
<keyword evidence="2" id="KW-0238">DNA-binding</keyword>
<dbReference type="SUPFAM" id="SSF46894">
    <property type="entry name" value="C-terminal effector domain of the bipartite response regulators"/>
    <property type="match status" value="1"/>
</dbReference>
<dbReference type="PANTHER" id="PTHR45566:SF1">
    <property type="entry name" value="HTH-TYPE TRANSCRIPTIONAL REGULATOR YHJB-RELATED"/>
    <property type="match status" value="1"/>
</dbReference>
<dbReference type="InterPro" id="IPR001789">
    <property type="entry name" value="Sig_transdc_resp-reg_receiver"/>
</dbReference>
<evidence type="ECO:0000256" key="1">
    <source>
        <dbReference type="ARBA" id="ARBA00022553"/>
    </source>
</evidence>
<dbReference type="InterPro" id="IPR000792">
    <property type="entry name" value="Tscrpt_reg_LuxR_C"/>
</dbReference>
<evidence type="ECO:0000259" key="5">
    <source>
        <dbReference type="PROSITE" id="PS50110"/>
    </source>
</evidence>
<dbReference type="InterPro" id="IPR058245">
    <property type="entry name" value="NreC/VraR/RcsB-like_REC"/>
</dbReference>
<organism evidence="6 7">
    <name type="scientific">Aliiroseovarius halocynthiae</name>
    <dbReference type="NCBI Taxonomy" id="985055"/>
    <lineage>
        <taxon>Bacteria</taxon>
        <taxon>Pseudomonadati</taxon>
        <taxon>Pseudomonadota</taxon>
        <taxon>Alphaproteobacteria</taxon>
        <taxon>Rhodobacterales</taxon>
        <taxon>Paracoccaceae</taxon>
        <taxon>Aliiroseovarius</taxon>
    </lineage>
</organism>
<keyword evidence="1 3" id="KW-0597">Phosphoprotein</keyword>
<dbReference type="EMBL" id="VICH01000004">
    <property type="protein sequence ID" value="TQV69378.1"/>
    <property type="molecule type" value="Genomic_DNA"/>
</dbReference>
<dbReference type="Gene3D" id="1.10.10.10">
    <property type="entry name" value="Winged helix-like DNA-binding domain superfamily/Winged helix DNA-binding domain"/>
    <property type="match status" value="1"/>
</dbReference>
<dbReference type="SMART" id="SM00421">
    <property type="entry name" value="HTH_LUXR"/>
    <property type="match status" value="1"/>
</dbReference>
<dbReference type="PROSITE" id="PS50043">
    <property type="entry name" value="HTH_LUXR_2"/>
    <property type="match status" value="1"/>
</dbReference>
<dbReference type="CDD" id="cd17535">
    <property type="entry name" value="REC_NarL-like"/>
    <property type="match status" value="1"/>
</dbReference>
<dbReference type="GO" id="GO:0000160">
    <property type="term" value="P:phosphorelay signal transduction system"/>
    <property type="evidence" value="ECO:0007669"/>
    <property type="project" value="InterPro"/>
</dbReference>
<protein>
    <submittedName>
        <fullName evidence="6">Response regulator transcription factor</fullName>
    </submittedName>
</protein>
<evidence type="ECO:0000313" key="6">
    <source>
        <dbReference type="EMBL" id="TQV69378.1"/>
    </source>
</evidence>
<dbReference type="PRINTS" id="PR00038">
    <property type="entry name" value="HTHLUXR"/>
</dbReference>
<gene>
    <name evidence="6" type="ORF">FIL88_07470</name>
</gene>